<dbReference type="InterPro" id="IPR000866">
    <property type="entry name" value="AhpC/TSA"/>
</dbReference>
<dbReference type="SUPFAM" id="SSF52833">
    <property type="entry name" value="Thioredoxin-like"/>
    <property type="match status" value="1"/>
</dbReference>
<evidence type="ECO:0000256" key="5">
    <source>
        <dbReference type="SAM" id="Phobius"/>
    </source>
</evidence>
<dbReference type="EMBL" id="CAFBMK010000017">
    <property type="protein sequence ID" value="CAB4900007.1"/>
    <property type="molecule type" value="Genomic_DNA"/>
</dbReference>
<dbReference type="PANTHER" id="PTHR42852">
    <property type="entry name" value="THIOL:DISULFIDE INTERCHANGE PROTEIN DSBE"/>
    <property type="match status" value="1"/>
</dbReference>
<dbReference type="AlphaFoldDB" id="A0A6J7FWT9"/>
<keyword evidence="4" id="KW-0676">Redox-active center</keyword>
<dbReference type="Pfam" id="PF00578">
    <property type="entry name" value="AhpC-TSA"/>
    <property type="match status" value="1"/>
</dbReference>
<evidence type="ECO:0000259" key="6">
    <source>
        <dbReference type="PROSITE" id="PS51352"/>
    </source>
</evidence>
<reference evidence="7" key="1">
    <citation type="submission" date="2020-05" db="EMBL/GenBank/DDBJ databases">
        <authorList>
            <person name="Chiriac C."/>
            <person name="Salcher M."/>
            <person name="Ghai R."/>
            <person name="Kavagutti S V."/>
        </authorList>
    </citation>
    <scope>NUCLEOTIDE SEQUENCE</scope>
</reference>
<accession>A0A6J7FWT9</accession>
<dbReference type="InterPro" id="IPR050553">
    <property type="entry name" value="Thioredoxin_ResA/DsbE_sf"/>
</dbReference>
<feature type="domain" description="Thioredoxin" evidence="6">
    <location>
        <begin position="49"/>
        <end position="211"/>
    </location>
</feature>
<keyword evidence="2" id="KW-0201">Cytochrome c-type biogenesis</keyword>
<dbReference type="InterPro" id="IPR013766">
    <property type="entry name" value="Thioredoxin_domain"/>
</dbReference>
<feature type="transmembrane region" description="Helical" evidence="5">
    <location>
        <begin position="30"/>
        <end position="51"/>
    </location>
</feature>
<dbReference type="Gene3D" id="3.40.30.10">
    <property type="entry name" value="Glutaredoxin"/>
    <property type="match status" value="1"/>
</dbReference>
<dbReference type="InterPro" id="IPR017937">
    <property type="entry name" value="Thioredoxin_CS"/>
</dbReference>
<dbReference type="InterPro" id="IPR036249">
    <property type="entry name" value="Thioredoxin-like_sf"/>
</dbReference>
<keyword evidence="3" id="KW-1015">Disulfide bond</keyword>
<sequence length="218" mass="23359">MPRATGRARARDGAPVAREGVPFGVMRRSAVPALLGILAVALVAVLAFALTRSPADQQNQKRLDAQVQEGTPVVAPGSDRGLVPLQGGAAKTLAQFRGQVVVLNFWGSWCTPCRDEAPLLERYHRRLTAAGVGTVLGVTNNDVPEKSIAFEKRFGLTYPSFQDPGTELAQEYGASLMPETFVIDRRGRIHAIARTAVTSEFMDGALQRAGVPKAVLAR</sequence>
<comment type="subcellular location">
    <subcellularLocation>
        <location evidence="1">Cell envelope</location>
    </subcellularLocation>
</comment>
<evidence type="ECO:0000313" key="7">
    <source>
        <dbReference type="EMBL" id="CAB4900007.1"/>
    </source>
</evidence>
<evidence type="ECO:0000256" key="3">
    <source>
        <dbReference type="ARBA" id="ARBA00023157"/>
    </source>
</evidence>
<evidence type="ECO:0000256" key="1">
    <source>
        <dbReference type="ARBA" id="ARBA00004196"/>
    </source>
</evidence>
<dbReference type="GO" id="GO:0016209">
    <property type="term" value="F:antioxidant activity"/>
    <property type="evidence" value="ECO:0007669"/>
    <property type="project" value="InterPro"/>
</dbReference>
<dbReference type="GO" id="GO:0030313">
    <property type="term" value="C:cell envelope"/>
    <property type="evidence" value="ECO:0007669"/>
    <property type="project" value="UniProtKB-SubCell"/>
</dbReference>
<keyword evidence="5" id="KW-0472">Membrane</keyword>
<gene>
    <name evidence="7" type="ORF">UFOPK3564_00513</name>
</gene>
<name>A0A6J7FWT9_9ZZZZ</name>
<dbReference type="CDD" id="cd02966">
    <property type="entry name" value="TlpA_like_family"/>
    <property type="match status" value="1"/>
</dbReference>
<keyword evidence="5" id="KW-1133">Transmembrane helix</keyword>
<dbReference type="GO" id="GO:0017004">
    <property type="term" value="P:cytochrome complex assembly"/>
    <property type="evidence" value="ECO:0007669"/>
    <property type="project" value="UniProtKB-KW"/>
</dbReference>
<evidence type="ECO:0000256" key="4">
    <source>
        <dbReference type="ARBA" id="ARBA00023284"/>
    </source>
</evidence>
<protein>
    <submittedName>
        <fullName evidence="7">Unannotated protein</fullName>
    </submittedName>
</protein>
<dbReference type="PROSITE" id="PS00194">
    <property type="entry name" value="THIOREDOXIN_1"/>
    <property type="match status" value="1"/>
</dbReference>
<dbReference type="PANTHER" id="PTHR42852:SF6">
    <property type="entry name" value="THIOL:DISULFIDE INTERCHANGE PROTEIN DSBE"/>
    <property type="match status" value="1"/>
</dbReference>
<proteinExistence type="predicted"/>
<dbReference type="PROSITE" id="PS51352">
    <property type="entry name" value="THIOREDOXIN_2"/>
    <property type="match status" value="1"/>
</dbReference>
<organism evidence="7">
    <name type="scientific">freshwater metagenome</name>
    <dbReference type="NCBI Taxonomy" id="449393"/>
    <lineage>
        <taxon>unclassified sequences</taxon>
        <taxon>metagenomes</taxon>
        <taxon>ecological metagenomes</taxon>
    </lineage>
</organism>
<keyword evidence="5" id="KW-0812">Transmembrane</keyword>
<evidence type="ECO:0000256" key="2">
    <source>
        <dbReference type="ARBA" id="ARBA00022748"/>
    </source>
</evidence>
<dbReference type="GO" id="GO:0016491">
    <property type="term" value="F:oxidoreductase activity"/>
    <property type="evidence" value="ECO:0007669"/>
    <property type="project" value="InterPro"/>
</dbReference>